<evidence type="ECO:0000256" key="1">
    <source>
        <dbReference type="SAM" id="SignalP"/>
    </source>
</evidence>
<dbReference type="AlphaFoldDB" id="A0A2V2LK15"/>
<gene>
    <name evidence="2" type="ORF">DKT77_01385</name>
</gene>
<organism evidence="2 3">
    <name type="scientific">Meridianimarinicoccus roseus</name>
    <dbReference type="NCBI Taxonomy" id="2072018"/>
    <lineage>
        <taxon>Bacteria</taxon>
        <taxon>Pseudomonadati</taxon>
        <taxon>Pseudomonadota</taxon>
        <taxon>Alphaproteobacteria</taxon>
        <taxon>Rhodobacterales</taxon>
        <taxon>Paracoccaceae</taxon>
        <taxon>Meridianimarinicoccus</taxon>
    </lineage>
</organism>
<dbReference type="Proteomes" id="UP000245680">
    <property type="component" value="Unassembled WGS sequence"/>
</dbReference>
<feature type="chain" id="PRO_5016037993" evidence="1">
    <location>
        <begin position="30"/>
        <end position="249"/>
    </location>
</feature>
<reference evidence="2 3" key="1">
    <citation type="submission" date="2018-05" db="EMBL/GenBank/DDBJ databases">
        <title>Rhodobacteraceae gen. nov., sp. nov. isolated from sea water.</title>
        <authorList>
            <person name="Ren Y."/>
        </authorList>
    </citation>
    <scope>NUCLEOTIDE SEQUENCE [LARGE SCALE GENOMIC DNA]</scope>
    <source>
        <strain evidence="2 3">TG-679</strain>
    </source>
</reference>
<comment type="caution">
    <text evidence="2">The sequence shown here is derived from an EMBL/GenBank/DDBJ whole genome shotgun (WGS) entry which is preliminary data.</text>
</comment>
<dbReference type="SUPFAM" id="SSF53955">
    <property type="entry name" value="Lysozyme-like"/>
    <property type="match status" value="1"/>
</dbReference>
<dbReference type="EMBL" id="QGKU01000004">
    <property type="protein sequence ID" value="PWR04441.1"/>
    <property type="molecule type" value="Genomic_DNA"/>
</dbReference>
<evidence type="ECO:0000313" key="2">
    <source>
        <dbReference type="EMBL" id="PWR04441.1"/>
    </source>
</evidence>
<name>A0A2V2LK15_9RHOB</name>
<keyword evidence="3" id="KW-1185">Reference proteome</keyword>
<sequence length="249" mass="26054">MVKSWAARLRRWALAGLAGCVLVPVAGQAAPGAAQGLCEQAARRAADATGVPLPVLLAVSLTESGRKTGARFGPWPWVLNIAGTGAFFDTRAAALARAQATLARGETSFDMGCFQINYRWHGDAFTSLDQMLDPGANAMYAARFLRELFAETGDWSVAAGHYHSRTPVHADRYRKVFHRHLAALGTGPLPSAPLAALPAQAPAATRGPNLFPLLQPGGAPVSMGSLVPTRPAGSGLFDGRAGRSMWGGG</sequence>
<dbReference type="Gene3D" id="1.10.530.10">
    <property type="match status" value="1"/>
</dbReference>
<proteinExistence type="predicted"/>
<accession>A0A2V2LK15</accession>
<dbReference type="OrthoDB" id="5945995at2"/>
<keyword evidence="1" id="KW-0732">Signal</keyword>
<dbReference type="RefSeq" id="WP_109810036.1">
    <property type="nucleotide sequence ID" value="NZ_QGKU01000004.1"/>
</dbReference>
<protein>
    <submittedName>
        <fullName evidence="2">Uncharacterized protein</fullName>
    </submittedName>
</protein>
<evidence type="ECO:0000313" key="3">
    <source>
        <dbReference type="Proteomes" id="UP000245680"/>
    </source>
</evidence>
<dbReference type="InterPro" id="IPR023346">
    <property type="entry name" value="Lysozyme-like_dom_sf"/>
</dbReference>
<feature type="signal peptide" evidence="1">
    <location>
        <begin position="1"/>
        <end position="29"/>
    </location>
</feature>
<dbReference type="CDD" id="cd13400">
    <property type="entry name" value="LT_IagB-like"/>
    <property type="match status" value="1"/>
</dbReference>